<name>A0A3M2J3P7_9CELL</name>
<dbReference type="PROSITE" id="PS00622">
    <property type="entry name" value="HTH_LUXR_1"/>
    <property type="match status" value="1"/>
</dbReference>
<evidence type="ECO:0000313" key="10">
    <source>
        <dbReference type="Proteomes" id="UP000269289"/>
    </source>
</evidence>
<evidence type="ECO:0000313" key="9">
    <source>
        <dbReference type="EMBL" id="RMI08707.1"/>
    </source>
</evidence>
<feature type="compositionally biased region" description="Basic residues" evidence="6">
    <location>
        <begin position="10"/>
        <end position="23"/>
    </location>
</feature>
<keyword evidence="3 9" id="KW-0238">DNA-binding</keyword>
<dbReference type="Proteomes" id="UP000269289">
    <property type="component" value="Unassembled WGS sequence"/>
</dbReference>
<sequence length="648" mass="71696">MSRGGPATYARRHVRPASRRRAPAPRPLVADLALPRGDRHGAGAVDVRHVRHRDLRPARPRGGHQRDAGARPRDRGRRDRPAAAAPPLPRRGRRVRRRADRRLVVRGRPRHARPGVAEHPAPLARGAAGRGHLDGGVLRLRVRLPRRDARHARPGPVLRHGRRRARDRGVRRRHRHRLLHRGPPRPARLPAPARRGRRARPGGPRRAGPRRRAHPHRPRDARRPRAPHLAGRHAGRRARLPAGPHPRADHRVRRADPRRRAPGARRAPRGAGRAPGHGRRPRPRAHRARGAAADPRGAARAARGHRRVRRPRAPRHQRAADRRAAGPRGPARHRLPHRVPHPAGGAHQRAQARPRARGARPARRGPRGPAAAADPQPPRRPRARRDPRLRARPRRRGGTRRARRRHARARARAGRDLRRESVVAVADLTSDPPVRLVVVDDDALVRASLRLILGGDPGLEVVAECADGAEAVDVVTRLAPDVVLMDVRMPRVDGLTALRTLRERGSAAKVVVLTTFDADELVLRALREGAAGFLLKDTPPHQLVDGIRRVAAGEPILSPTVTAQLIANVTQPQDDGRRADALRRLEQLTPRERDVATAVARGLSNGEIAEQLYLGLATVKTHVAHLFAKLDVTNRVQIARLVHDAGLE</sequence>
<dbReference type="PANTHER" id="PTHR43214">
    <property type="entry name" value="TWO-COMPONENT RESPONSE REGULATOR"/>
    <property type="match status" value="1"/>
</dbReference>
<feature type="compositionally biased region" description="Basic and acidic residues" evidence="6">
    <location>
        <begin position="246"/>
        <end position="259"/>
    </location>
</feature>
<evidence type="ECO:0000256" key="1">
    <source>
        <dbReference type="ARBA" id="ARBA00022553"/>
    </source>
</evidence>
<dbReference type="GO" id="GO:0006355">
    <property type="term" value="P:regulation of DNA-templated transcription"/>
    <property type="evidence" value="ECO:0007669"/>
    <property type="project" value="InterPro"/>
</dbReference>
<organism evidence="9 10">
    <name type="scientific">Cellulomonas triticagri</name>
    <dbReference type="NCBI Taxonomy" id="2483352"/>
    <lineage>
        <taxon>Bacteria</taxon>
        <taxon>Bacillati</taxon>
        <taxon>Actinomycetota</taxon>
        <taxon>Actinomycetes</taxon>
        <taxon>Micrococcales</taxon>
        <taxon>Cellulomonadaceae</taxon>
        <taxon>Cellulomonas</taxon>
    </lineage>
</organism>
<dbReference type="InterPro" id="IPR058245">
    <property type="entry name" value="NreC/VraR/RcsB-like_REC"/>
</dbReference>
<dbReference type="SUPFAM" id="SSF46894">
    <property type="entry name" value="C-terminal effector domain of the bipartite response regulators"/>
    <property type="match status" value="1"/>
</dbReference>
<dbReference type="SMART" id="SM00421">
    <property type="entry name" value="HTH_LUXR"/>
    <property type="match status" value="1"/>
</dbReference>
<evidence type="ECO:0000256" key="5">
    <source>
        <dbReference type="PROSITE-ProRule" id="PRU00169"/>
    </source>
</evidence>
<feature type="compositionally biased region" description="Basic and acidic residues" evidence="6">
    <location>
        <begin position="64"/>
        <end position="81"/>
    </location>
</feature>
<comment type="caution">
    <text evidence="9">The sequence shown here is derived from an EMBL/GenBank/DDBJ whole genome shotgun (WGS) entry which is preliminary data.</text>
</comment>
<feature type="compositionally biased region" description="Basic residues" evidence="6">
    <location>
        <begin position="350"/>
        <end position="366"/>
    </location>
</feature>
<dbReference type="PANTHER" id="PTHR43214:SF24">
    <property type="entry name" value="TRANSCRIPTIONAL REGULATORY PROTEIN NARL-RELATED"/>
    <property type="match status" value="1"/>
</dbReference>
<dbReference type="PRINTS" id="PR00038">
    <property type="entry name" value="HTHLUXR"/>
</dbReference>
<dbReference type="Pfam" id="PF00196">
    <property type="entry name" value="GerE"/>
    <property type="match status" value="1"/>
</dbReference>
<gene>
    <name evidence="9" type="ORF">EBM89_13475</name>
</gene>
<feature type="compositionally biased region" description="Basic residues" evidence="6">
    <location>
        <begin position="49"/>
        <end position="63"/>
    </location>
</feature>
<feature type="compositionally biased region" description="Basic residues" evidence="6">
    <location>
        <begin position="330"/>
        <end position="340"/>
    </location>
</feature>
<feature type="modified residue" description="4-aspartylphosphate" evidence="5">
    <location>
        <position position="486"/>
    </location>
</feature>
<reference evidence="9 10" key="1">
    <citation type="submission" date="2018-10" db="EMBL/GenBank/DDBJ databases">
        <title>Isolation, diversity and antifungal activity of actinobacteria from wheat.</title>
        <authorList>
            <person name="Han C."/>
        </authorList>
    </citation>
    <scope>NUCLEOTIDE SEQUENCE [LARGE SCALE GENOMIC DNA]</scope>
    <source>
        <strain evidence="9 10">NEAU-YY56</strain>
    </source>
</reference>
<feature type="domain" description="HTH luxR-type" evidence="7">
    <location>
        <begin position="581"/>
        <end position="646"/>
    </location>
</feature>
<dbReference type="AlphaFoldDB" id="A0A3M2J3P7"/>
<feature type="region of interest" description="Disordered" evidence="6">
    <location>
        <begin position="1"/>
        <end position="130"/>
    </location>
</feature>
<feature type="domain" description="Response regulatory" evidence="8">
    <location>
        <begin position="435"/>
        <end position="551"/>
    </location>
</feature>
<keyword evidence="2" id="KW-0805">Transcription regulation</keyword>
<dbReference type="PROSITE" id="PS50110">
    <property type="entry name" value="RESPONSE_REGULATORY"/>
    <property type="match status" value="1"/>
</dbReference>
<feature type="compositionally biased region" description="Basic residues" evidence="6">
    <location>
        <begin position="149"/>
        <end position="183"/>
    </location>
</feature>
<dbReference type="SUPFAM" id="SSF52172">
    <property type="entry name" value="CheY-like"/>
    <property type="match status" value="1"/>
</dbReference>
<accession>A0A3M2J3P7</accession>
<dbReference type="InterPro" id="IPR039420">
    <property type="entry name" value="WalR-like"/>
</dbReference>
<dbReference type="OrthoDB" id="9808843at2"/>
<feature type="compositionally biased region" description="Low complexity" evidence="6">
    <location>
        <begin position="290"/>
        <end position="301"/>
    </location>
</feature>
<dbReference type="SMART" id="SM00448">
    <property type="entry name" value="REC"/>
    <property type="match status" value="1"/>
</dbReference>
<feature type="compositionally biased region" description="Basic residues" evidence="6">
    <location>
        <begin position="207"/>
        <end position="239"/>
    </location>
</feature>
<evidence type="ECO:0000256" key="3">
    <source>
        <dbReference type="ARBA" id="ARBA00023125"/>
    </source>
</evidence>
<dbReference type="Gene3D" id="3.40.50.2300">
    <property type="match status" value="1"/>
</dbReference>
<protein>
    <submittedName>
        <fullName evidence="9">DNA-binding response regulator</fullName>
    </submittedName>
</protein>
<keyword evidence="1 5" id="KW-0597">Phosphoprotein</keyword>
<feature type="compositionally biased region" description="Basic residues" evidence="6">
    <location>
        <begin position="276"/>
        <end position="289"/>
    </location>
</feature>
<feature type="compositionally biased region" description="Basic residues" evidence="6">
    <location>
        <begin position="90"/>
        <end position="113"/>
    </location>
</feature>
<feature type="compositionally biased region" description="Basic residues" evidence="6">
    <location>
        <begin position="390"/>
        <end position="412"/>
    </location>
</feature>
<evidence type="ECO:0000259" key="8">
    <source>
        <dbReference type="PROSITE" id="PS50110"/>
    </source>
</evidence>
<dbReference type="CDD" id="cd17535">
    <property type="entry name" value="REC_NarL-like"/>
    <property type="match status" value="1"/>
</dbReference>
<keyword evidence="4" id="KW-0804">Transcription</keyword>
<feature type="compositionally biased region" description="Basic residues" evidence="6">
    <location>
        <begin position="302"/>
        <end position="317"/>
    </location>
</feature>
<keyword evidence="10" id="KW-1185">Reference proteome</keyword>
<dbReference type="GO" id="GO:0003677">
    <property type="term" value="F:DNA binding"/>
    <property type="evidence" value="ECO:0007669"/>
    <property type="project" value="UniProtKB-KW"/>
</dbReference>
<dbReference type="InterPro" id="IPR011006">
    <property type="entry name" value="CheY-like_superfamily"/>
</dbReference>
<evidence type="ECO:0000256" key="4">
    <source>
        <dbReference type="ARBA" id="ARBA00023163"/>
    </source>
</evidence>
<proteinExistence type="predicted"/>
<dbReference type="CDD" id="cd06170">
    <property type="entry name" value="LuxR_C_like"/>
    <property type="match status" value="1"/>
</dbReference>
<dbReference type="InterPro" id="IPR016032">
    <property type="entry name" value="Sig_transdc_resp-reg_C-effctor"/>
</dbReference>
<evidence type="ECO:0000256" key="6">
    <source>
        <dbReference type="SAM" id="MobiDB-lite"/>
    </source>
</evidence>
<feature type="region of interest" description="Disordered" evidence="6">
    <location>
        <begin position="149"/>
        <end position="415"/>
    </location>
</feature>
<dbReference type="GO" id="GO:0000160">
    <property type="term" value="P:phosphorelay signal transduction system"/>
    <property type="evidence" value="ECO:0007669"/>
    <property type="project" value="InterPro"/>
</dbReference>
<evidence type="ECO:0000256" key="2">
    <source>
        <dbReference type="ARBA" id="ARBA00023015"/>
    </source>
</evidence>
<dbReference type="InterPro" id="IPR000792">
    <property type="entry name" value="Tscrpt_reg_LuxR_C"/>
</dbReference>
<dbReference type="PROSITE" id="PS50043">
    <property type="entry name" value="HTH_LUXR_2"/>
    <property type="match status" value="1"/>
</dbReference>
<evidence type="ECO:0000259" key="7">
    <source>
        <dbReference type="PROSITE" id="PS50043"/>
    </source>
</evidence>
<dbReference type="Pfam" id="PF00072">
    <property type="entry name" value="Response_reg"/>
    <property type="match status" value="1"/>
</dbReference>
<dbReference type="InterPro" id="IPR001789">
    <property type="entry name" value="Sig_transdc_resp-reg_receiver"/>
</dbReference>
<dbReference type="EMBL" id="RFFI01000075">
    <property type="protein sequence ID" value="RMI08707.1"/>
    <property type="molecule type" value="Genomic_DNA"/>
</dbReference>